<organism evidence="1 2">
    <name type="scientific">Planobispora rosea</name>
    <dbReference type="NCBI Taxonomy" id="35762"/>
    <lineage>
        <taxon>Bacteria</taxon>
        <taxon>Bacillati</taxon>
        <taxon>Actinomycetota</taxon>
        <taxon>Actinomycetes</taxon>
        <taxon>Streptosporangiales</taxon>
        <taxon>Streptosporangiaceae</taxon>
        <taxon>Planobispora</taxon>
    </lineage>
</organism>
<keyword evidence="2" id="KW-1185">Reference proteome</keyword>
<protein>
    <submittedName>
        <fullName evidence="1">Uncharacterized protein</fullName>
    </submittedName>
</protein>
<dbReference type="AlphaFoldDB" id="A0A8J3RWZ6"/>
<comment type="caution">
    <text evidence="1">The sequence shown here is derived from an EMBL/GenBank/DDBJ whole genome shotgun (WGS) entry which is preliminary data.</text>
</comment>
<dbReference type="Proteomes" id="UP000655044">
    <property type="component" value="Unassembled WGS sequence"/>
</dbReference>
<gene>
    <name evidence="1" type="ORF">Pro02_17550</name>
</gene>
<dbReference type="EMBL" id="BOOI01000013">
    <property type="protein sequence ID" value="GIH83347.1"/>
    <property type="molecule type" value="Genomic_DNA"/>
</dbReference>
<sequence>MPSLTVTDCGQRWFPPARRPPYVARTWDARVVAPVCSRHDTAAVSLGGL</sequence>
<name>A0A8J3RWZ6_PLARO</name>
<evidence type="ECO:0000313" key="1">
    <source>
        <dbReference type="EMBL" id="GIH83347.1"/>
    </source>
</evidence>
<accession>A0A8J3RWZ6</accession>
<reference evidence="1" key="1">
    <citation type="submission" date="2021-01" db="EMBL/GenBank/DDBJ databases">
        <title>Whole genome shotgun sequence of Planobispora rosea NBRC 15558.</title>
        <authorList>
            <person name="Komaki H."/>
            <person name="Tamura T."/>
        </authorList>
    </citation>
    <scope>NUCLEOTIDE SEQUENCE</scope>
    <source>
        <strain evidence="1">NBRC 15558</strain>
    </source>
</reference>
<evidence type="ECO:0000313" key="2">
    <source>
        <dbReference type="Proteomes" id="UP000655044"/>
    </source>
</evidence>
<proteinExistence type="predicted"/>